<gene>
    <name evidence="1" type="ORF">GCM10023188_15340</name>
</gene>
<keyword evidence="2" id="KW-1185">Reference proteome</keyword>
<protein>
    <submittedName>
        <fullName evidence="1">Uncharacterized protein</fullName>
    </submittedName>
</protein>
<organism evidence="1 2">
    <name type="scientific">Pontibacter saemangeumensis</name>
    <dbReference type="NCBI Taxonomy" id="1084525"/>
    <lineage>
        <taxon>Bacteria</taxon>
        <taxon>Pseudomonadati</taxon>
        <taxon>Bacteroidota</taxon>
        <taxon>Cytophagia</taxon>
        <taxon>Cytophagales</taxon>
        <taxon>Hymenobacteraceae</taxon>
        <taxon>Pontibacter</taxon>
    </lineage>
</organism>
<reference evidence="2" key="1">
    <citation type="journal article" date="2019" name="Int. J. Syst. Evol. Microbiol.">
        <title>The Global Catalogue of Microorganisms (GCM) 10K type strain sequencing project: providing services to taxonomists for standard genome sequencing and annotation.</title>
        <authorList>
            <consortium name="The Broad Institute Genomics Platform"/>
            <consortium name="The Broad Institute Genome Sequencing Center for Infectious Disease"/>
            <person name="Wu L."/>
            <person name="Ma J."/>
        </authorList>
    </citation>
    <scope>NUCLEOTIDE SEQUENCE [LARGE SCALE GENOMIC DNA]</scope>
    <source>
        <strain evidence="2">JCM 17926</strain>
    </source>
</reference>
<dbReference type="Proteomes" id="UP001500552">
    <property type="component" value="Unassembled WGS sequence"/>
</dbReference>
<comment type="caution">
    <text evidence="1">The sequence shown here is derived from an EMBL/GenBank/DDBJ whole genome shotgun (WGS) entry which is preliminary data.</text>
</comment>
<dbReference type="RefSeq" id="WP_345158056.1">
    <property type="nucleotide sequence ID" value="NZ_BAABHC010000005.1"/>
</dbReference>
<dbReference type="EMBL" id="BAABHC010000005">
    <property type="protein sequence ID" value="GAA4429668.1"/>
    <property type="molecule type" value="Genomic_DNA"/>
</dbReference>
<evidence type="ECO:0000313" key="1">
    <source>
        <dbReference type="EMBL" id="GAA4429668.1"/>
    </source>
</evidence>
<sequence length="170" mass="18816">MDVLVSLKPETVIAQQETVLLLSPVDSKTNNNMLDLEPVHTKDIHLIIVSEDLSYFAHEHPEKHEKQYKSNFSFPFAGKFLLYLDIKPHNGSPVVIRKTVGVDGQKRQAQSYQRNVLSSSAGDVTAELDMNDLSAMKVKITQGRTVVPVVSARTPHGTSGRVAATLGIYY</sequence>
<accession>A0ABP8LIV0</accession>
<evidence type="ECO:0000313" key="2">
    <source>
        <dbReference type="Proteomes" id="UP001500552"/>
    </source>
</evidence>
<proteinExistence type="predicted"/>
<name>A0ABP8LIV0_9BACT</name>